<feature type="domain" description="HTH LytTR-type" evidence="1">
    <location>
        <begin position="1"/>
        <end position="84"/>
    </location>
</feature>
<reference evidence="2 3" key="1">
    <citation type="submission" date="2023-04" db="EMBL/GenBank/DDBJ databases">
        <title>Tenacibaculum tangerinum sp. nov., isolated from sea tidal flat of South Korea.</title>
        <authorList>
            <person name="Lee S.H."/>
            <person name="Kim J.-J."/>
        </authorList>
    </citation>
    <scope>NUCLEOTIDE SEQUENCE [LARGE SCALE GENOMIC DNA]</scope>
    <source>
        <strain evidence="2 3">GRR-S3-23</strain>
    </source>
</reference>
<evidence type="ECO:0000313" key="3">
    <source>
        <dbReference type="Proteomes" id="UP001232001"/>
    </source>
</evidence>
<dbReference type="PROSITE" id="PS50930">
    <property type="entry name" value="HTH_LYTTR"/>
    <property type="match status" value="1"/>
</dbReference>
<accession>A0ABY8L8P5</accession>
<sequence length="96" mass="11355">MVKVDVATINYIEVKEKYCSLICDSGNYLIKLSLTKLKDMLSNPDFRQVHRNYLVNIKKIKEIYFEDNLIILDSGDKILFSERYKTAFIKDNPIFR</sequence>
<name>A0ABY8L8P5_9FLAO</name>
<dbReference type="InterPro" id="IPR046947">
    <property type="entry name" value="LytR-like"/>
</dbReference>
<dbReference type="GO" id="GO:0003677">
    <property type="term" value="F:DNA binding"/>
    <property type="evidence" value="ECO:0007669"/>
    <property type="project" value="UniProtKB-KW"/>
</dbReference>
<dbReference type="EMBL" id="CP122539">
    <property type="protein sequence ID" value="WGH76758.1"/>
    <property type="molecule type" value="Genomic_DNA"/>
</dbReference>
<evidence type="ECO:0000313" key="2">
    <source>
        <dbReference type="EMBL" id="WGH76758.1"/>
    </source>
</evidence>
<dbReference type="PANTHER" id="PTHR37299">
    <property type="entry name" value="TRANSCRIPTIONAL REGULATOR-RELATED"/>
    <property type="match status" value="1"/>
</dbReference>
<keyword evidence="2" id="KW-0238">DNA-binding</keyword>
<dbReference type="RefSeq" id="WP_279652618.1">
    <property type="nucleotide sequence ID" value="NZ_CP122539.1"/>
</dbReference>
<dbReference type="InterPro" id="IPR007492">
    <property type="entry name" value="LytTR_DNA-bd_dom"/>
</dbReference>
<proteinExistence type="predicted"/>
<keyword evidence="3" id="KW-1185">Reference proteome</keyword>
<organism evidence="2 3">
    <name type="scientific">Tenacibaculum tangerinum</name>
    <dbReference type="NCBI Taxonomy" id="3038772"/>
    <lineage>
        <taxon>Bacteria</taxon>
        <taxon>Pseudomonadati</taxon>
        <taxon>Bacteroidota</taxon>
        <taxon>Flavobacteriia</taxon>
        <taxon>Flavobacteriales</taxon>
        <taxon>Flavobacteriaceae</taxon>
        <taxon>Tenacibaculum</taxon>
    </lineage>
</organism>
<dbReference type="Gene3D" id="2.40.50.1020">
    <property type="entry name" value="LytTr DNA-binding domain"/>
    <property type="match status" value="1"/>
</dbReference>
<dbReference type="SMART" id="SM00850">
    <property type="entry name" value="LytTR"/>
    <property type="match status" value="1"/>
</dbReference>
<dbReference type="Pfam" id="PF04397">
    <property type="entry name" value="LytTR"/>
    <property type="match status" value="1"/>
</dbReference>
<protein>
    <submittedName>
        <fullName evidence="2">LytTR family DNA-binding domain-containing protein</fullName>
    </submittedName>
</protein>
<gene>
    <name evidence="2" type="ORF">P8625_06275</name>
</gene>
<dbReference type="Proteomes" id="UP001232001">
    <property type="component" value="Chromosome"/>
</dbReference>
<dbReference type="PANTHER" id="PTHR37299:SF1">
    <property type="entry name" value="STAGE 0 SPORULATION PROTEIN A HOMOLOG"/>
    <property type="match status" value="1"/>
</dbReference>
<evidence type="ECO:0000259" key="1">
    <source>
        <dbReference type="PROSITE" id="PS50930"/>
    </source>
</evidence>